<keyword evidence="7" id="KW-1185">Reference proteome</keyword>
<dbReference type="Gene3D" id="3.40.50.2300">
    <property type="match status" value="1"/>
</dbReference>
<keyword evidence="2" id="KW-0238">DNA-binding</keyword>
<protein>
    <submittedName>
        <fullName evidence="6">Response regulator transcription factor</fullName>
    </submittedName>
</protein>
<evidence type="ECO:0000313" key="7">
    <source>
        <dbReference type="Proteomes" id="UP000613030"/>
    </source>
</evidence>
<dbReference type="PANTHER" id="PTHR43214">
    <property type="entry name" value="TWO-COMPONENT RESPONSE REGULATOR"/>
    <property type="match status" value="1"/>
</dbReference>
<evidence type="ECO:0000313" key="6">
    <source>
        <dbReference type="EMBL" id="MBL0744450.1"/>
    </source>
</evidence>
<dbReference type="InterPro" id="IPR011006">
    <property type="entry name" value="CheY-like_superfamily"/>
</dbReference>
<dbReference type="CDD" id="cd17535">
    <property type="entry name" value="REC_NarL-like"/>
    <property type="match status" value="1"/>
</dbReference>
<dbReference type="SMART" id="SM00448">
    <property type="entry name" value="REC"/>
    <property type="match status" value="1"/>
</dbReference>
<dbReference type="CDD" id="cd06170">
    <property type="entry name" value="LuxR_C_like"/>
    <property type="match status" value="1"/>
</dbReference>
<feature type="domain" description="HTH luxR-type" evidence="4">
    <location>
        <begin position="152"/>
        <end position="216"/>
    </location>
</feature>
<dbReference type="InterPro" id="IPR001789">
    <property type="entry name" value="Sig_transdc_resp-reg_receiver"/>
</dbReference>
<dbReference type="SUPFAM" id="SSF52172">
    <property type="entry name" value="CheY-like"/>
    <property type="match status" value="1"/>
</dbReference>
<sequence length="220" mass="24877">MARIKVLLVDDHTIVRDSIAIMLAQFDDIQIVGSLSSGEELISKMRDLNPDVIIMDIHMKGMTGIEATRWVKERNNKVKVILLSMEVKKELVSAGIQSGIDGYLPKDVQKSTLIEAIRVVSKGEKYFNEAITSLVFEDFYSREVSARQTKQHLELTNLSKREMEVLQLVASGKSDKEVADQLFISTKTVNTHKMHILDKLGLKNTAELVKYAIKNELIEF</sequence>
<feature type="domain" description="Response regulatory" evidence="5">
    <location>
        <begin position="5"/>
        <end position="121"/>
    </location>
</feature>
<feature type="modified residue" description="4-aspartylphosphate" evidence="3">
    <location>
        <position position="56"/>
    </location>
</feature>
<dbReference type="InterPro" id="IPR039420">
    <property type="entry name" value="WalR-like"/>
</dbReference>
<evidence type="ECO:0000259" key="4">
    <source>
        <dbReference type="PROSITE" id="PS50043"/>
    </source>
</evidence>
<dbReference type="InterPro" id="IPR000792">
    <property type="entry name" value="Tscrpt_reg_LuxR_C"/>
</dbReference>
<dbReference type="PROSITE" id="PS50110">
    <property type="entry name" value="RESPONSE_REGULATORY"/>
    <property type="match status" value="1"/>
</dbReference>
<dbReference type="SUPFAM" id="SSF46894">
    <property type="entry name" value="C-terminal effector domain of the bipartite response regulators"/>
    <property type="match status" value="1"/>
</dbReference>
<accession>A0ABS1KYD0</accession>
<organism evidence="6 7">
    <name type="scientific">Chryseolinea lacunae</name>
    <dbReference type="NCBI Taxonomy" id="2801331"/>
    <lineage>
        <taxon>Bacteria</taxon>
        <taxon>Pseudomonadati</taxon>
        <taxon>Bacteroidota</taxon>
        <taxon>Cytophagia</taxon>
        <taxon>Cytophagales</taxon>
        <taxon>Fulvivirgaceae</taxon>
        <taxon>Chryseolinea</taxon>
    </lineage>
</organism>
<evidence type="ECO:0000259" key="5">
    <source>
        <dbReference type="PROSITE" id="PS50110"/>
    </source>
</evidence>
<name>A0ABS1KYD0_9BACT</name>
<evidence type="ECO:0000256" key="3">
    <source>
        <dbReference type="PROSITE-ProRule" id="PRU00169"/>
    </source>
</evidence>
<gene>
    <name evidence="6" type="ORF">JI741_24670</name>
</gene>
<dbReference type="InterPro" id="IPR016032">
    <property type="entry name" value="Sig_transdc_resp-reg_C-effctor"/>
</dbReference>
<dbReference type="PANTHER" id="PTHR43214:SF43">
    <property type="entry name" value="TWO-COMPONENT RESPONSE REGULATOR"/>
    <property type="match status" value="1"/>
</dbReference>
<dbReference type="SMART" id="SM00421">
    <property type="entry name" value="HTH_LUXR"/>
    <property type="match status" value="1"/>
</dbReference>
<reference evidence="6 7" key="1">
    <citation type="submission" date="2021-01" db="EMBL/GenBank/DDBJ databases">
        <title>Chryseolinea sp. Jin1 Genome sequencing and assembly.</title>
        <authorList>
            <person name="Kim I."/>
        </authorList>
    </citation>
    <scope>NUCLEOTIDE SEQUENCE [LARGE SCALE GENOMIC DNA]</scope>
    <source>
        <strain evidence="6 7">Jin1</strain>
    </source>
</reference>
<keyword evidence="1 3" id="KW-0597">Phosphoprotein</keyword>
<dbReference type="EMBL" id="JAERRB010000011">
    <property type="protein sequence ID" value="MBL0744450.1"/>
    <property type="molecule type" value="Genomic_DNA"/>
</dbReference>
<dbReference type="Pfam" id="PF00072">
    <property type="entry name" value="Response_reg"/>
    <property type="match status" value="1"/>
</dbReference>
<comment type="caution">
    <text evidence="6">The sequence shown here is derived from an EMBL/GenBank/DDBJ whole genome shotgun (WGS) entry which is preliminary data.</text>
</comment>
<dbReference type="PRINTS" id="PR00038">
    <property type="entry name" value="HTHLUXR"/>
</dbReference>
<evidence type="ECO:0000256" key="2">
    <source>
        <dbReference type="ARBA" id="ARBA00023125"/>
    </source>
</evidence>
<dbReference type="RefSeq" id="WP_202014106.1">
    <property type="nucleotide sequence ID" value="NZ_JAERRB010000011.1"/>
</dbReference>
<dbReference type="Pfam" id="PF00196">
    <property type="entry name" value="GerE"/>
    <property type="match status" value="1"/>
</dbReference>
<dbReference type="PROSITE" id="PS50043">
    <property type="entry name" value="HTH_LUXR_2"/>
    <property type="match status" value="1"/>
</dbReference>
<dbReference type="Proteomes" id="UP000613030">
    <property type="component" value="Unassembled WGS sequence"/>
</dbReference>
<proteinExistence type="predicted"/>
<dbReference type="InterPro" id="IPR058245">
    <property type="entry name" value="NreC/VraR/RcsB-like_REC"/>
</dbReference>
<evidence type="ECO:0000256" key="1">
    <source>
        <dbReference type="ARBA" id="ARBA00022553"/>
    </source>
</evidence>